<evidence type="ECO:0000259" key="2">
    <source>
        <dbReference type="Pfam" id="PF14295"/>
    </source>
</evidence>
<dbReference type="CDD" id="cd22191">
    <property type="entry name" value="DPBB_RlpA_EXP_N-like"/>
    <property type="match status" value="1"/>
</dbReference>
<feature type="domain" description="Apple" evidence="2">
    <location>
        <begin position="60"/>
        <end position="102"/>
    </location>
</feature>
<dbReference type="AlphaFoldDB" id="A0AAD5SVK7"/>
<keyword evidence="1" id="KW-0732">Signal</keyword>
<organism evidence="3 4">
    <name type="scientific">Physocladia obscura</name>
    <dbReference type="NCBI Taxonomy" id="109957"/>
    <lineage>
        <taxon>Eukaryota</taxon>
        <taxon>Fungi</taxon>
        <taxon>Fungi incertae sedis</taxon>
        <taxon>Chytridiomycota</taxon>
        <taxon>Chytridiomycota incertae sedis</taxon>
        <taxon>Chytridiomycetes</taxon>
        <taxon>Chytridiales</taxon>
        <taxon>Chytriomycetaceae</taxon>
        <taxon>Physocladia</taxon>
    </lineage>
</organism>
<proteinExistence type="predicted"/>
<gene>
    <name evidence="3" type="ORF">HK100_002303</name>
</gene>
<feature type="chain" id="PRO_5041999548" description="Apple domain-containing protein" evidence="1">
    <location>
        <begin position="29"/>
        <end position="373"/>
    </location>
</feature>
<accession>A0AAD5SVK7</accession>
<sequence>MRHTVNALAFFKPFFLFFVSFLFLLVAAVPLSEQRVELIERSIVFQTGSNGAVEYSANCDWPGGDIGNALTSSSNCGSTCVAYSGCTHFTWSIYSGGTCWFKSNNVLGPAFPASQTYCGYTTATVTITFQNGNNGAVQWASACDWLGGDIANVAAPASVCGSACLNQIGCTRFSWTNYNGGTCWLKNDASGAAIYSNSASAICGYTTVGQSIGITNPSPQSLSPQSQTSSAVTNILITGSGVGSYYYDVTGITCNNNPPYAETNGYAFCEPGTGYKTLAQRGNNYIVALAVDQMNSNKAGLCGKQVIVSYNGKVVPEIFVIWDACAACSGGVRLDFSVTALLGINPNACALGLVPGITWQVTDTQIIPYVQYG</sequence>
<reference evidence="3" key="1">
    <citation type="submission" date="2020-05" db="EMBL/GenBank/DDBJ databases">
        <title>Phylogenomic resolution of chytrid fungi.</title>
        <authorList>
            <person name="Stajich J.E."/>
            <person name="Amses K."/>
            <person name="Simmons R."/>
            <person name="Seto K."/>
            <person name="Myers J."/>
            <person name="Bonds A."/>
            <person name="Quandt C.A."/>
            <person name="Barry K."/>
            <person name="Liu P."/>
            <person name="Grigoriev I."/>
            <person name="Longcore J.E."/>
            <person name="James T.Y."/>
        </authorList>
    </citation>
    <scope>NUCLEOTIDE SEQUENCE</scope>
    <source>
        <strain evidence="3">JEL0513</strain>
    </source>
</reference>
<evidence type="ECO:0000313" key="4">
    <source>
        <dbReference type="Proteomes" id="UP001211907"/>
    </source>
</evidence>
<evidence type="ECO:0000313" key="3">
    <source>
        <dbReference type="EMBL" id="KAJ3112519.1"/>
    </source>
</evidence>
<dbReference type="Proteomes" id="UP001211907">
    <property type="component" value="Unassembled WGS sequence"/>
</dbReference>
<dbReference type="Pfam" id="PF14295">
    <property type="entry name" value="PAN_4"/>
    <property type="match status" value="2"/>
</dbReference>
<evidence type="ECO:0000256" key="1">
    <source>
        <dbReference type="SAM" id="SignalP"/>
    </source>
</evidence>
<dbReference type="Gene3D" id="2.40.40.10">
    <property type="entry name" value="RlpA-like domain"/>
    <property type="match status" value="1"/>
</dbReference>
<dbReference type="InterPro" id="IPR003609">
    <property type="entry name" value="Pan_app"/>
</dbReference>
<protein>
    <recommendedName>
        <fullName evidence="2">Apple domain-containing protein</fullName>
    </recommendedName>
</protein>
<dbReference type="EMBL" id="JADGJH010001533">
    <property type="protein sequence ID" value="KAJ3112519.1"/>
    <property type="molecule type" value="Genomic_DNA"/>
</dbReference>
<feature type="domain" description="Apple" evidence="2">
    <location>
        <begin position="147"/>
        <end position="186"/>
    </location>
</feature>
<dbReference type="InterPro" id="IPR036908">
    <property type="entry name" value="RlpA-like_sf"/>
</dbReference>
<comment type="caution">
    <text evidence="3">The sequence shown here is derived from an EMBL/GenBank/DDBJ whole genome shotgun (WGS) entry which is preliminary data.</text>
</comment>
<feature type="signal peptide" evidence="1">
    <location>
        <begin position="1"/>
        <end position="28"/>
    </location>
</feature>
<dbReference type="Gene3D" id="3.50.4.10">
    <property type="entry name" value="Hepatocyte Growth Factor"/>
    <property type="match status" value="2"/>
</dbReference>
<keyword evidence="4" id="KW-1185">Reference proteome</keyword>
<name>A0AAD5SVK7_9FUNG</name>